<sequence>MFMFCVVGGMAELGFEFGSQLGHLAKRISSINNGALAAFSLPPRLDAAIRNLDASTLSLVRNTLDSQRITVSLLTRRFEQMLNTMEVDPPASSPTVSPPQHIEIDGYAMDIVYPAEPQPTDSVVLPGRYEDGVYYAVYQDINHLTRPALQELCKQYSLAPGNKAVMKERLVGFSEHKIRWQCLLPGARRGHRGVREGGITKLKSKSTVPSRSKTKKPKTSTQRRNEMMGFGPDISRNTQVFAAEHSKDSRTLEEKNNLVRWAKDFCRTHPYIPREEITRRRKAREEEREKQKMSDSVRTLS</sequence>
<dbReference type="Proteomes" id="UP001163846">
    <property type="component" value="Unassembled WGS sequence"/>
</dbReference>
<organism evidence="2 3">
    <name type="scientific">Lentinula raphanica</name>
    <dbReference type="NCBI Taxonomy" id="153919"/>
    <lineage>
        <taxon>Eukaryota</taxon>
        <taxon>Fungi</taxon>
        <taxon>Dikarya</taxon>
        <taxon>Basidiomycota</taxon>
        <taxon>Agaricomycotina</taxon>
        <taxon>Agaricomycetes</taxon>
        <taxon>Agaricomycetidae</taxon>
        <taxon>Agaricales</taxon>
        <taxon>Marasmiineae</taxon>
        <taxon>Omphalotaceae</taxon>
        <taxon>Lentinula</taxon>
    </lineage>
</organism>
<proteinExistence type="predicted"/>
<evidence type="ECO:0008006" key="4">
    <source>
        <dbReference type="Google" id="ProtNLM"/>
    </source>
</evidence>
<feature type="region of interest" description="Disordered" evidence="1">
    <location>
        <begin position="273"/>
        <end position="301"/>
    </location>
</feature>
<reference evidence="2" key="1">
    <citation type="submission" date="2022-08" db="EMBL/GenBank/DDBJ databases">
        <authorList>
            <consortium name="DOE Joint Genome Institute"/>
            <person name="Min B."/>
            <person name="Riley R."/>
            <person name="Sierra-Patev S."/>
            <person name="Naranjo-Ortiz M."/>
            <person name="Looney B."/>
            <person name="Konkel Z."/>
            <person name="Slot J.C."/>
            <person name="Sakamoto Y."/>
            <person name="Steenwyk J.L."/>
            <person name="Rokas A."/>
            <person name="Carro J."/>
            <person name="Camarero S."/>
            <person name="Ferreira P."/>
            <person name="Molpeceres G."/>
            <person name="Ruiz-Duenas F.J."/>
            <person name="Serrano A."/>
            <person name="Henrissat B."/>
            <person name="Drula E."/>
            <person name="Hughes K.W."/>
            <person name="Mata J.L."/>
            <person name="Ishikawa N.K."/>
            <person name="Vargas-Isla R."/>
            <person name="Ushijima S."/>
            <person name="Smith C.A."/>
            <person name="Ahrendt S."/>
            <person name="Andreopoulos W."/>
            <person name="He G."/>
            <person name="Labutti K."/>
            <person name="Lipzen A."/>
            <person name="Ng V."/>
            <person name="Sandor L."/>
            <person name="Barry K."/>
            <person name="Martinez A.T."/>
            <person name="Xiao Y."/>
            <person name="Gibbons J.G."/>
            <person name="Terashima K."/>
            <person name="Hibbett D.S."/>
            <person name="Grigoriev I.V."/>
        </authorList>
    </citation>
    <scope>NUCLEOTIDE SEQUENCE</scope>
    <source>
        <strain evidence="2">TFB9207</strain>
    </source>
</reference>
<evidence type="ECO:0000313" key="3">
    <source>
        <dbReference type="Proteomes" id="UP001163846"/>
    </source>
</evidence>
<feature type="region of interest" description="Disordered" evidence="1">
    <location>
        <begin position="191"/>
        <end position="233"/>
    </location>
</feature>
<protein>
    <recommendedName>
        <fullName evidence="4">SAP domain-containing protein</fullName>
    </recommendedName>
</protein>
<comment type="caution">
    <text evidence="2">The sequence shown here is derived from an EMBL/GenBank/DDBJ whole genome shotgun (WGS) entry which is preliminary data.</text>
</comment>
<name>A0AA38P666_9AGAR</name>
<evidence type="ECO:0000256" key="1">
    <source>
        <dbReference type="SAM" id="MobiDB-lite"/>
    </source>
</evidence>
<accession>A0AA38P666</accession>
<dbReference type="AlphaFoldDB" id="A0AA38P666"/>
<evidence type="ECO:0000313" key="2">
    <source>
        <dbReference type="EMBL" id="KAJ3837050.1"/>
    </source>
</evidence>
<gene>
    <name evidence="2" type="ORF">F5878DRAFT_623563</name>
</gene>
<dbReference type="EMBL" id="MU806275">
    <property type="protein sequence ID" value="KAJ3837050.1"/>
    <property type="molecule type" value="Genomic_DNA"/>
</dbReference>
<feature type="compositionally biased region" description="Basic and acidic residues" evidence="1">
    <location>
        <begin position="273"/>
        <end position="295"/>
    </location>
</feature>
<keyword evidence="3" id="KW-1185">Reference proteome</keyword>